<protein>
    <recommendedName>
        <fullName evidence="5">DUF2946 domain-containing protein</fullName>
    </recommendedName>
</protein>
<evidence type="ECO:0000256" key="1">
    <source>
        <dbReference type="SAM" id="MobiDB-lite"/>
    </source>
</evidence>
<proteinExistence type="predicted"/>
<evidence type="ECO:0000256" key="2">
    <source>
        <dbReference type="SAM" id="SignalP"/>
    </source>
</evidence>
<dbReference type="EMBL" id="QANS01000002">
    <property type="protein sequence ID" value="PTU32390.1"/>
    <property type="molecule type" value="Genomic_DNA"/>
</dbReference>
<organism evidence="3 4">
    <name type="scientific">Stenotrophobium rhamnosiphilum</name>
    <dbReference type="NCBI Taxonomy" id="2029166"/>
    <lineage>
        <taxon>Bacteria</taxon>
        <taxon>Pseudomonadati</taxon>
        <taxon>Pseudomonadota</taxon>
        <taxon>Gammaproteobacteria</taxon>
        <taxon>Nevskiales</taxon>
        <taxon>Nevskiaceae</taxon>
        <taxon>Stenotrophobium</taxon>
    </lineage>
</organism>
<comment type="caution">
    <text evidence="3">The sequence shown here is derived from an EMBL/GenBank/DDBJ whole genome shotgun (WGS) entry which is preliminary data.</text>
</comment>
<reference evidence="3 4" key="1">
    <citation type="submission" date="2018-04" db="EMBL/GenBank/DDBJ databases">
        <title>Novel species isolated from glacier.</title>
        <authorList>
            <person name="Liu Q."/>
            <person name="Xin Y.-H."/>
        </authorList>
    </citation>
    <scope>NUCLEOTIDE SEQUENCE [LARGE SCALE GENOMIC DNA]</scope>
    <source>
        <strain evidence="3 4">GT1R17</strain>
    </source>
</reference>
<feature type="chain" id="PRO_5015456771" description="DUF2946 domain-containing protein" evidence="2">
    <location>
        <begin position="30"/>
        <end position="124"/>
    </location>
</feature>
<dbReference type="Proteomes" id="UP000244248">
    <property type="component" value="Unassembled WGS sequence"/>
</dbReference>
<gene>
    <name evidence="3" type="ORF">CJD38_07000</name>
</gene>
<feature type="region of interest" description="Disordered" evidence="1">
    <location>
        <begin position="101"/>
        <end position="124"/>
    </location>
</feature>
<evidence type="ECO:0008006" key="5">
    <source>
        <dbReference type="Google" id="ProtNLM"/>
    </source>
</evidence>
<dbReference type="InterPro" id="IPR021333">
    <property type="entry name" value="DUF2946"/>
</dbReference>
<accession>A0A2T5MIK7</accession>
<evidence type="ECO:0000313" key="3">
    <source>
        <dbReference type="EMBL" id="PTU32390.1"/>
    </source>
</evidence>
<sequence length="124" mass="13186">MSSRLRQFISRFLLIALVFNALTPLIAAAQDRAGKGSILEFCTASGLKQIAVNLDGKTLPSPDMQKNACPFCLLTAAQAALPSASLTLAYLQLQAEPQPEYLSPAQPRSVHRLTAAPRGPPALS</sequence>
<dbReference type="RefSeq" id="WP_107939584.1">
    <property type="nucleotide sequence ID" value="NZ_QANS01000002.1"/>
</dbReference>
<keyword evidence="4" id="KW-1185">Reference proteome</keyword>
<dbReference type="Pfam" id="PF11162">
    <property type="entry name" value="DUF2946"/>
    <property type="match status" value="1"/>
</dbReference>
<keyword evidence="2" id="KW-0732">Signal</keyword>
<evidence type="ECO:0000313" key="4">
    <source>
        <dbReference type="Proteomes" id="UP000244248"/>
    </source>
</evidence>
<dbReference type="AlphaFoldDB" id="A0A2T5MIK7"/>
<feature type="signal peptide" evidence="2">
    <location>
        <begin position="1"/>
        <end position="29"/>
    </location>
</feature>
<name>A0A2T5MIK7_9GAMM</name>